<dbReference type="EMBL" id="ML986669">
    <property type="protein sequence ID" value="KAF2260884.1"/>
    <property type="molecule type" value="Genomic_DNA"/>
</dbReference>
<evidence type="ECO:0000256" key="6">
    <source>
        <dbReference type="SAM" id="MobiDB-lite"/>
    </source>
</evidence>
<feature type="region of interest" description="Disordered" evidence="6">
    <location>
        <begin position="333"/>
        <end position="364"/>
    </location>
</feature>
<evidence type="ECO:0000256" key="1">
    <source>
        <dbReference type="ARBA" id="ARBA00004141"/>
    </source>
</evidence>
<evidence type="ECO:0000313" key="10">
    <source>
        <dbReference type="Proteomes" id="UP000800093"/>
    </source>
</evidence>
<feature type="transmembrane region" description="Helical" evidence="7">
    <location>
        <begin position="229"/>
        <end position="251"/>
    </location>
</feature>
<feature type="transmembrane region" description="Helical" evidence="7">
    <location>
        <begin position="147"/>
        <end position="169"/>
    </location>
</feature>
<feature type="domain" description="Rhodopsin" evidence="8">
    <location>
        <begin position="58"/>
        <end position="290"/>
    </location>
</feature>
<keyword evidence="2 7" id="KW-0812">Transmembrane</keyword>
<evidence type="ECO:0000256" key="5">
    <source>
        <dbReference type="ARBA" id="ARBA00038359"/>
    </source>
</evidence>
<dbReference type="OrthoDB" id="444631at2759"/>
<dbReference type="GO" id="GO:0016020">
    <property type="term" value="C:membrane"/>
    <property type="evidence" value="ECO:0007669"/>
    <property type="project" value="UniProtKB-SubCell"/>
</dbReference>
<name>A0A9P4K7G4_9PLEO</name>
<dbReference type="InterPro" id="IPR049326">
    <property type="entry name" value="Rhodopsin_dom_fungi"/>
</dbReference>
<comment type="subcellular location">
    <subcellularLocation>
        <location evidence="1">Membrane</location>
        <topology evidence="1">Multi-pass membrane protein</topology>
    </subcellularLocation>
</comment>
<evidence type="ECO:0000256" key="3">
    <source>
        <dbReference type="ARBA" id="ARBA00022989"/>
    </source>
</evidence>
<sequence length="379" mass="41144">MEVPKEMPANASESQASTSRAVTAAGCALVGVVVVLRYLGRWTLHRRVLVGKGKGEHVYGMDDIFNVLAVATFYGLCIAVFKATDRGMGTHIEVVLFEHGFQGLTDYSQAVFVCAAFYNTTLGMIKLSVLSLYLRILRGVQSQKLRIIVWVVFGIVSCNTLANVLVVIFQCWPIEAAWDVTILPQDKRCVDVNAFYLGNAITGVTTDAIVYFLSIPIIKPLQMDNKTKLQLLATMLIGGFAVVTSAVRLGFMPALLSDPDATMAMAVPMNWSIAEPAVGILVSSMPAIRAIRFLWRKPGADSYGSGAVNSTLKSRNGGHIQLYDMKNGANQVEASDVDSGKERTGDNDSEEHLFIGSYGPRGLGQISRTTELEVSYSSK</sequence>
<dbReference type="Proteomes" id="UP000800093">
    <property type="component" value="Unassembled WGS sequence"/>
</dbReference>
<accession>A0A9P4K7G4</accession>
<dbReference type="PANTHER" id="PTHR33048:SF47">
    <property type="entry name" value="INTEGRAL MEMBRANE PROTEIN-RELATED"/>
    <property type="match status" value="1"/>
</dbReference>
<dbReference type="PANTHER" id="PTHR33048">
    <property type="entry name" value="PTH11-LIKE INTEGRAL MEMBRANE PROTEIN (AFU_ORTHOLOGUE AFUA_5G11245)"/>
    <property type="match status" value="1"/>
</dbReference>
<feature type="transmembrane region" description="Helical" evidence="7">
    <location>
        <begin position="20"/>
        <end position="39"/>
    </location>
</feature>
<comment type="similarity">
    <text evidence="5">Belongs to the SAT4 family.</text>
</comment>
<dbReference type="InterPro" id="IPR052337">
    <property type="entry name" value="SAT4-like"/>
</dbReference>
<evidence type="ECO:0000259" key="8">
    <source>
        <dbReference type="Pfam" id="PF20684"/>
    </source>
</evidence>
<keyword evidence="4 7" id="KW-0472">Membrane</keyword>
<organism evidence="9 10">
    <name type="scientific">Lojkania enalia</name>
    <dbReference type="NCBI Taxonomy" id="147567"/>
    <lineage>
        <taxon>Eukaryota</taxon>
        <taxon>Fungi</taxon>
        <taxon>Dikarya</taxon>
        <taxon>Ascomycota</taxon>
        <taxon>Pezizomycotina</taxon>
        <taxon>Dothideomycetes</taxon>
        <taxon>Pleosporomycetidae</taxon>
        <taxon>Pleosporales</taxon>
        <taxon>Pleosporales incertae sedis</taxon>
        <taxon>Lojkania</taxon>
    </lineage>
</organism>
<dbReference type="AlphaFoldDB" id="A0A9P4K7G4"/>
<feature type="transmembrane region" description="Helical" evidence="7">
    <location>
        <begin position="60"/>
        <end position="81"/>
    </location>
</feature>
<proteinExistence type="inferred from homology"/>
<evidence type="ECO:0000256" key="2">
    <source>
        <dbReference type="ARBA" id="ARBA00022692"/>
    </source>
</evidence>
<feature type="transmembrane region" description="Helical" evidence="7">
    <location>
        <begin position="110"/>
        <end position="135"/>
    </location>
</feature>
<evidence type="ECO:0000256" key="4">
    <source>
        <dbReference type="ARBA" id="ARBA00023136"/>
    </source>
</evidence>
<feature type="transmembrane region" description="Helical" evidence="7">
    <location>
        <begin position="194"/>
        <end position="217"/>
    </location>
</feature>
<gene>
    <name evidence="9" type="ORF">CC78DRAFT_500922</name>
</gene>
<protein>
    <recommendedName>
        <fullName evidence="8">Rhodopsin domain-containing protein</fullName>
    </recommendedName>
</protein>
<feature type="compositionally biased region" description="Basic and acidic residues" evidence="6">
    <location>
        <begin position="338"/>
        <end position="353"/>
    </location>
</feature>
<comment type="caution">
    <text evidence="9">The sequence shown here is derived from an EMBL/GenBank/DDBJ whole genome shotgun (WGS) entry which is preliminary data.</text>
</comment>
<feature type="transmembrane region" description="Helical" evidence="7">
    <location>
        <begin position="271"/>
        <end position="288"/>
    </location>
</feature>
<keyword evidence="10" id="KW-1185">Reference proteome</keyword>
<keyword evidence="3 7" id="KW-1133">Transmembrane helix</keyword>
<evidence type="ECO:0000256" key="7">
    <source>
        <dbReference type="SAM" id="Phobius"/>
    </source>
</evidence>
<evidence type="ECO:0000313" key="9">
    <source>
        <dbReference type="EMBL" id="KAF2260884.1"/>
    </source>
</evidence>
<reference evidence="10" key="1">
    <citation type="journal article" date="2020" name="Stud. Mycol.">
        <title>101 Dothideomycetes genomes: A test case for predicting lifestyles and emergence of pathogens.</title>
        <authorList>
            <person name="Haridas S."/>
            <person name="Albert R."/>
            <person name="Binder M."/>
            <person name="Bloem J."/>
            <person name="LaButti K."/>
            <person name="Salamov A."/>
            <person name="Andreopoulos B."/>
            <person name="Baker S."/>
            <person name="Barry K."/>
            <person name="Bills G."/>
            <person name="Bluhm B."/>
            <person name="Cannon C."/>
            <person name="Castanera R."/>
            <person name="Culley D."/>
            <person name="Daum C."/>
            <person name="Ezra D."/>
            <person name="Gonzalez J."/>
            <person name="Henrissat B."/>
            <person name="Kuo A."/>
            <person name="Liang C."/>
            <person name="Lipzen A."/>
            <person name="Lutzoni F."/>
            <person name="Magnuson J."/>
            <person name="Mondo S."/>
            <person name="Nolan M."/>
            <person name="Ohm R."/>
            <person name="Pangilinan J."/>
            <person name="Park H.-J."/>
            <person name="Ramirez L."/>
            <person name="Alfaro M."/>
            <person name="Sun H."/>
            <person name="Tritt A."/>
            <person name="Yoshinaga Y."/>
            <person name="Zwiers L.-H."/>
            <person name="Turgeon B."/>
            <person name="Goodwin S."/>
            <person name="Spatafora J."/>
            <person name="Crous P."/>
            <person name="Grigoriev I."/>
        </authorList>
    </citation>
    <scope>NUCLEOTIDE SEQUENCE [LARGE SCALE GENOMIC DNA]</scope>
    <source>
        <strain evidence="10">CBS 304.66</strain>
    </source>
</reference>
<dbReference type="Pfam" id="PF20684">
    <property type="entry name" value="Fung_rhodopsin"/>
    <property type="match status" value="1"/>
</dbReference>